<dbReference type="Proteomes" id="UP001597151">
    <property type="component" value="Unassembled WGS sequence"/>
</dbReference>
<dbReference type="InterPro" id="IPR018912">
    <property type="entry name" value="DUF2478"/>
</dbReference>
<accession>A0ABW3TFB1</accession>
<dbReference type="Pfam" id="PF10649">
    <property type="entry name" value="DUF2478"/>
    <property type="match status" value="1"/>
</dbReference>
<dbReference type="EMBL" id="JBHTKR010000005">
    <property type="protein sequence ID" value="MFD1195713.1"/>
    <property type="molecule type" value="Genomic_DNA"/>
</dbReference>
<name>A0ABW3TFB1_9RHOB</name>
<reference evidence="2" key="1">
    <citation type="journal article" date="2019" name="Int. J. Syst. Evol. Microbiol.">
        <title>The Global Catalogue of Microorganisms (GCM) 10K type strain sequencing project: providing services to taxonomists for standard genome sequencing and annotation.</title>
        <authorList>
            <consortium name="The Broad Institute Genomics Platform"/>
            <consortium name="The Broad Institute Genome Sequencing Center for Infectious Disease"/>
            <person name="Wu L."/>
            <person name="Ma J."/>
        </authorList>
    </citation>
    <scope>NUCLEOTIDE SEQUENCE [LARGE SCALE GENOMIC DNA]</scope>
    <source>
        <strain evidence="2">CCUG 55328</strain>
    </source>
</reference>
<proteinExistence type="predicted"/>
<protein>
    <submittedName>
        <fullName evidence="1">DUF2478 domain-containing protein</fullName>
    </submittedName>
</protein>
<gene>
    <name evidence="1" type="ORF">ACFQ3C_13650</name>
</gene>
<dbReference type="RefSeq" id="WP_380792845.1">
    <property type="nucleotide sequence ID" value="NZ_JBHTKR010000005.1"/>
</dbReference>
<sequence>MKLAYTMASERGDTDLLLQRLANDLAGRGIKCCGTVQINSERADAGPCDMDVRVLPHGAVLRISQDLGALARGCRLDPAALETAVGLVATGLSSGADLLIINKFGKHEAEGRGFRDIIAKAVEMDIPVLVGLNILNQPAFETFAEGLAIPLPPEPAALMAWVEEVTAPTVLMV</sequence>
<comment type="caution">
    <text evidence="1">The sequence shown here is derived from an EMBL/GenBank/DDBJ whole genome shotgun (WGS) entry which is preliminary data.</text>
</comment>
<organism evidence="1 2">
    <name type="scientific">Seohaeicola saemankumensis</name>
    <dbReference type="NCBI Taxonomy" id="481181"/>
    <lineage>
        <taxon>Bacteria</taxon>
        <taxon>Pseudomonadati</taxon>
        <taxon>Pseudomonadota</taxon>
        <taxon>Alphaproteobacteria</taxon>
        <taxon>Rhodobacterales</taxon>
        <taxon>Roseobacteraceae</taxon>
        <taxon>Seohaeicola</taxon>
    </lineage>
</organism>
<evidence type="ECO:0000313" key="1">
    <source>
        <dbReference type="EMBL" id="MFD1195713.1"/>
    </source>
</evidence>
<keyword evidence="2" id="KW-1185">Reference proteome</keyword>
<evidence type="ECO:0000313" key="2">
    <source>
        <dbReference type="Proteomes" id="UP001597151"/>
    </source>
</evidence>